<organism evidence="14 15">
    <name type="scientific">Shewanella corallii</name>
    <dbReference type="NCBI Taxonomy" id="560080"/>
    <lineage>
        <taxon>Bacteria</taxon>
        <taxon>Pseudomonadati</taxon>
        <taxon>Pseudomonadota</taxon>
        <taxon>Gammaproteobacteria</taxon>
        <taxon>Alteromonadales</taxon>
        <taxon>Shewanellaceae</taxon>
        <taxon>Shewanella</taxon>
    </lineage>
</organism>
<dbReference type="SUPFAM" id="SSF109998">
    <property type="entry name" value="Triger factor/SurA peptide-binding domain-like"/>
    <property type="match status" value="1"/>
</dbReference>
<evidence type="ECO:0000256" key="5">
    <source>
        <dbReference type="ARBA" id="ARBA00022989"/>
    </source>
</evidence>
<dbReference type="InterPro" id="IPR027304">
    <property type="entry name" value="Trigger_fact/SurA_dom_sf"/>
</dbReference>
<evidence type="ECO:0000256" key="10">
    <source>
        <dbReference type="ARBA" id="ARBA00042775"/>
    </source>
</evidence>
<dbReference type="InterPro" id="IPR046357">
    <property type="entry name" value="PPIase_dom_sf"/>
</dbReference>
<comment type="caution">
    <text evidence="14">The sequence shown here is derived from an EMBL/GenBank/DDBJ whole genome shotgun (WGS) entry which is preliminary data.</text>
</comment>
<evidence type="ECO:0000256" key="12">
    <source>
        <dbReference type="SAM" id="Phobius"/>
    </source>
</evidence>
<keyword evidence="3" id="KW-0997">Cell inner membrane</keyword>
<feature type="domain" description="PpiC" evidence="13">
    <location>
        <begin position="268"/>
        <end position="365"/>
    </location>
</feature>
<keyword evidence="7" id="KW-0143">Chaperone</keyword>
<evidence type="ECO:0000256" key="3">
    <source>
        <dbReference type="ARBA" id="ARBA00022519"/>
    </source>
</evidence>
<keyword evidence="4 12" id="KW-0812">Transmembrane</keyword>
<dbReference type="Pfam" id="PF13624">
    <property type="entry name" value="SurA_N_3"/>
    <property type="match status" value="1"/>
</dbReference>
<dbReference type="RefSeq" id="WP_249250370.1">
    <property type="nucleotide sequence ID" value="NZ_JAKIKT010000008.1"/>
</dbReference>
<evidence type="ECO:0000313" key="15">
    <source>
        <dbReference type="Proteomes" id="UP001202831"/>
    </source>
</evidence>
<dbReference type="Proteomes" id="UP001202831">
    <property type="component" value="Unassembled WGS sequence"/>
</dbReference>
<dbReference type="Gene3D" id="3.10.50.40">
    <property type="match status" value="1"/>
</dbReference>
<evidence type="ECO:0000256" key="6">
    <source>
        <dbReference type="ARBA" id="ARBA00023136"/>
    </source>
</evidence>
<evidence type="ECO:0000256" key="1">
    <source>
        <dbReference type="ARBA" id="ARBA00004382"/>
    </source>
</evidence>
<evidence type="ECO:0000313" key="14">
    <source>
        <dbReference type="EMBL" id="MCL2915821.1"/>
    </source>
</evidence>
<keyword evidence="11" id="KW-0413">Isomerase</keyword>
<evidence type="ECO:0000259" key="13">
    <source>
        <dbReference type="PROSITE" id="PS50198"/>
    </source>
</evidence>
<dbReference type="Gene3D" id="1.10.4030.10">
    <property type="entry name" value="Porin chaperone SurA, peptide-binding domain"/>
    <property type="match status" value="1"/>
</dbReference>
<comment type="subcellular location">
    <subcellularLocation>
        <location evidence="1">Cell inner membrane</location>
        <topology evidence="1">Single-pass type II membrane protein</topology>
        <orientation evidence="1">Periplasmic side</orientation>
    </subcellularLocation>
</comment>
<dbReference type="EMBL" id="JAKIKT010000008">
    <property type="protein sequence ID" value="MCL2915821.1"/>
    <property type="molecule type" value="Genomic_DNA"/>
</dbReference>
<keyword evidence="2" id="KW-1003">Cell membrane</keyword>
<feature type="transmembrane region" description="Helical" evidence="12">
    <location>
        <begin position="12"/>
        <end position="34"/>
    </location>
</feature>
<evidence type="ECO:0000256" key="4">
    <source>
        <dbReference type="ARBA" id="ARBA00022692"/>
    </source>
</evidence>
<accession>A0ABT0NBI0</accession>
<comment type="similarity">
    <text evidence="8">Belongs to the PpiD chaperone family.</text>
</comment>
<keyword evidence="5 12" id="KW-1133">Transmembrane helix</keyword>
<keyword evidence="11" id="KW-0697">Rotamase</keyword>
<evidence type="ECO:0000256" key="7">
    <source>
        <dbReference type="ARBA" id="ARBA00023186"/>
    </source>
</evidence>
<sequence length="627" mass="68683">MLEKIREGSQGVIAKSILILVILSFAFAGVSSYLGSSSEVPAATVNGQVISSVELEQAYQNERARMEQQLGDMFDALAGDESYLANLRESVLDRLVAQVLVEQAANELGLRVSDAQIKQAIVSEPAFQMNGKFDNDRYIGLLAQLGYQPSAFREMMRQDLTSNQLISTLVGSEFVLADEAQQLAELQGQTRNIQYKVVDAEPFTKDVKVTEAQAKDFYDANQAQFVSPELISLEYVELNIADLAKNVQISEADAEQYYNEHKSAYQTPEKRLAAHILIATGDDEADKAKAEELHKQLENGADFATLAKDNSSDQFSAENGGQLDWFEPGVMQPEFDEALFSIADIGGISPVVKTDFGYHIIKLDDVQKSQTAQFADVKQQVIDQLKEDKAKDEFYQLEQTLRNVSYEIPDTLADAAEEVGAEVKKTALFPRNNPPSALSSAEVVRAAFSDPVLLNGENSDVIELGPNHAVVVRVAEHKNAGVEAFADVKADIEARLVQQQANDMARNQAQALMTQVKNGDTVTMETRTDLGRFAQDMDPSIISKAFQMVTPGATPTVDTVALGQGYAVVVLDKVNAAQGINDTVLDALKQRLNSEYANADYLALVANLKSKAEIEYPVVEETTTELQ</sequence>
<dbReference type="InterPro" id="IPR052029">
    <property type="entry name" value="PpiD_chaperone"/>
</dbReference>
<dbReference type="Pfam" id="PF13616">
    <property type="entry name" value="Rotamase_3"/>
    <property type="match status" value="1"/>
</dbReference>
<protein>
    <recommendedName>
        <fullName evidence="9">Periplasmic chaperone PpiD</fullName>
    </recommendedName>
    <alternativeName>
        <fullName evidence="10">Periplasmic folding chaperone</fullName>
    </alternativeName>
</protein>
<dbReference type="PANTHER" id="PTHR47529:SF1">
    <property type="entry name" value="PERIPLASMIC CHAPERONE PPID"/>
    <property type="match status" value="1"/>
</dbReference>
<dbReference type="SUPFAM" id="SSF54534">
    <property type="entry name" value="FKBP-like"/>
    <property type="match status" value="1"/>
</dbReference>
<evidence type="ECO:0000256" key="11">
    <source>
        <dbReference type="PROSITE-ProRule" id="PRU00278"/>
    </source>
</evidence>
<gene>
    <name evidence="14" type="ORF">L2725_18870</name>
</gene>
<evidence type="ECO:0000256" key="8">
    <source>
        <dbReference type="ARBA" id="ARBA00038408"/>
    </source>
</evidence>
<dbReference type="PROSITE" id="PS50198">
    <property type="entry name" value="PPIC_PPIASE_2"/>
    <property type="match status" value="1"/>
</dbReference>
<keyword evidence="6 12" id="KW-0472">Membrane</keyword>
<name>A0ABT0NBI0_9GAMM</name>
<dbReference type="PANTHER" id="PTHR47529">
    <property type="entry name" value="PEPTIDYL-PROLYL CIS-TRANS ISOMERASE D"/>
    <property type="match status" value="1"/>
</dbReference>
<evidence type="ECO:0000256" key="9">
    <source>
        <dbReference type="ARBA" id="ARBA00040743"/>
    </source>
</evidence>
<reference evidence="14 15" key="1">
    <citation type="submission" date="2022-01" db="EMBL/GenBank/DDBJ databases">
        <title>Whole genome-based taxonomy of the Shewanellaceae.</title>
        <authorList>
            <person name="Martin-Rodriguez A.J."/>
        </authorList>
    </citation>
    <scope>NUCLEOTIDE SEQUENCE [LARGE SCALE GENOMIC DNA]</scope>
    <source>
        <strain evidence="14 15">DSM 21332</strain>
    </source>
</reference>
<dbReference type="InterPro" id="IPR000297">
    <property type="entry name" value="PPIase_PpiC"/>
</dbReference>
<keyword evidence="15" id="KW-1185">Reference proteome</keyword>
<proteinExistence type="inferred from homology"/>
<evidence type="ECO:0000256" key="2">
    <source>
        <dbReference type="ARBA" id="ARBA00022475"/>
    </source>
</evidence>